<evidence type="ECO:0000256" key="4">
    <source>
        <dbReference type="ARBA" id="ARBA00022448"/>
    </source>
</evidence>
<organism evidence="12 13">
    <name type="scientific">Absidia repens</name>
    <dbReference type="NCBI Taxonomy" id="90262"/>
    <lineage>
        <taxon>Eukaryota</taxon>
        <taxon>Fungi</taxon>
        <taxon>Fungi incertae sedis</taxon>
        <taxon>Mucoromycota</taxon>
        <taxon>Mucoromycotina</taxon>
        <taxon>Mucoromycetes</taxon>
        <taxon>Mucorales</taxon>
        <taxon>Cunninghamellaceae</taxon>
        <taxon>Absidia</taxon>
    </lineage>
</organism>
<dbReference type="GO" id="GO:0032456">
    <property type="term" value="P:endocytic recycling"/>
    <property type="evidence" value="ECO:0007669"/>
    <property type="project" value="TreeGrafter"/>
</dbReference>
<proteinExistence type="inferred from homology"/>
<dbReference type="GO" id="GO:0035091">
    <property type="term" value="F:phosphatidylinositol binding"/>
    <property type="evidence" value="ECO:0007669"/>
    <property type="project" value="InterPro"/>
</dbReference>
<dbReference type="Gene3D" id="1.20.1270.60">
    <property type="entry name" value="Arfaptin homology (AH) domain/BAR domain"/>
    <property type="match status" value="1"/>
</dbReference>
<evidence type="ECO:0000256" key="3">
    <source>
        <dbReference type="ARBA" id="ARBA00010883"/>
    </source>
</evidence>
<evidence type="ECO:0000313" key="13">
    <source>
        <dbReference type="Proteomes" id="UP000193560"/>
    </source>
</evidence>
<dbReference type="GO" id="GO:0061709">
    <property type="term" value="P:reticulophagy"/>
    <property type="evidence" value="ECO:0007669"/>
    <property type="project" value="TreeGrafter"/>
</dbReference>
<comment type="subcellular location">
    <subcellularLocation>
        <location evidence="2">Cytoplasm</location>
    </subcellularLocation>
    <subcellularLocation>
        <location evidence="1">Endomembrane system</location>
        <topology evidence="1">Peripheral membrane protein</topology>
    </subcellularLocation>
</comment>
<comment type="caution">
    <text evidence="12">The sequence shown here is derived from an EMBL/GenBank/DDBJ whole genome shotgun (WGS) entry which is preliminary data.</text>
</comment>
<dbReference type="PANTHER" id="PTHR45949">
    <property type="entry name" value="SORTING NEXIN-4"/>
    <property type="match status" value="1"/>
</dbReference>
<dbReference type="GO" id="GO:0000422">
    <property type="term" value="P:autophagy of mitochondrion"/>
    <property type="evidence" value="ECO:0007669"/>
    <property type="project" value="TreeGrafter"/>
</dbReference>
<evidence type="ECO:0000256" key="1">
    <source>
        <dbReference type="ARBA" id="ARBA00004184"/>
    </source>
</evidence>
<dbReference type="STRING" id="90262.A0A1X2I793"/>
<feature type="coiled-coil region" evidence="10">
    <location>
        <begin position="449"/>
        <end position="483"/>
    </location>
</feature>
<dbReference type="InterPro" id="IPR027267">
    <property type="entry name" value="AH/BAR_dom_sf"/>
</dbReference>
<gene>
    <name evidence="12" type="ORF">BCR42DRAFT_422091</name>
</gene>
<name>A0A1X2I793_9FUNG</name>
<evidence type="ECO:0000256" key="8">
    <source>
        <dbReference type="ARBA" id="ARBA00040748"/>
    </source>
</evidence>
<dbReference type="Gene3D" id="3.30.1520.10">
    <property type="entry name" value="Phox-like domain"/>
    <property type="match status" value="1"/>
</dbReference>
<dbReference type="GO" id="GO:0034727">
    <property type="term" value="P:piecemeal microautophagy of the nucleus"/>
    <property type="evidence" value="ECO:0007669"/>
    <property type="project" value="TreeGrafter"/>
</dbReference>
<keyword evidence="7" id="KW-0472">Membrane</keyword>
<dbReference type="Proteomes" id="UP000193560">
    <property type="component" value="Unassembled WGS sequence"/>
</dbReference>
<keyword evidence="5" id="KW-0963">Cytoplasm</keyword>
<dbReference type="SUPFAM" id="SSF64268">
    <property type="entry name" value="PX domain"/>
    <property type="match status" value="1"/>
</dbReference>
<comment type="similarity">
    <text evidence="3">Belongs to the sorting nexin family.</text>
</comment>
<dbReference type="Pfam" id="PF00787">
    <property type="entry name" value="PX"/>
    <property type="match status" value="1"/>
</dbReference>
<evidence type="ECO:0000256" key="7">
    <source>
        <dbReference type="ARBA" id="ARBA00023136"/>
    </source>
</evidence>
<accession>A0A1X2I793</accession>
<keyword evidence="6" id="KW-0446">Lipid-binding</keyword>
<keyword evidence="10" id="KW-0175">Coiled coil</keyword>
<dbReference type="InterPro" id="IPR001683">
    <property type="entry name" value="PX_dom"/>
</dbReference>
<dbReference type="Pfam" id="PF09325">
    <property type="entry name" value="Vps5"/>
    <property type="match status" value="1"/>
</dbReference>
<keyword evidence="13" id="KW-1185">Reference proteome</keyword>
<dbReference type="InterPro" id="IPR036871">
    <property type="entry name" value="PX_dom_sf"/>
</dbReference>
<dbReference type="SUPFAM" id="SSF103657">
    <property type="entry name" value="BAR/IMD domain-like"/>
    <property type="match status" value="1"/>
</dbReference>
<dbReference type="EMBL" id="MCGE01000023">
    <property type="protein sequence ID" value="ORZ10821.1"/>
    <property type="molecule type" value="Genomic_DNA"/>
</dbReference>
<evidence type="ECO:0000256" key="2">
    <source>
        <dbReference type="ARBA" id="ARBA00004496"/>
    </source>
</evidence>
<dbReference type="GO" id="GO:0000407">
    <property type="term" value="C:phagophore assembly site"/>
    <property type="evidence" value="ECO:0007669"/>
    <property type="project" value="TreeGrafter"/>
</dbReference>
<dbReference type="GO" id="GO:0005769">
    <property type="term" value="C:early endosome"/>
    <property type="evidence" value="ECO:0007669"/>
    <property type="project" value="TreeGrafter"/>
</dbReference>
<protein>
    <recommendedName>
        <fullName evidence="8">Sorting nexin-4</fullName>
    </recommendedName>
    <alternativeName>
        <fullName evidence="9">Autophagy-related protein 24</fullName>
    </alternativeName>
</protein>
<evidence type="ECO:0000256" key="5">
    <source>
        <dbReference type="ARBA" id="ARBA00022490"/>
    </source>
</evidence>
<dbReference type="PANTHER" id="PTHR45949:SF2">
    <property type="entry name" value="SORTING NEXIN-4"/>
    <property type="match status" value="1"/>
</dbReference>
<dbReference type="AlphaFoldDB" id="A0A1X2I793"/>
<dbReference type="SMART" id="SM00312">
    <property type="entry name" value="PX"/>
    <property type="match status" value="1"/>
</dbReference>
<reference evidence="12 13" key="1">
    <citation type="submission" date="2016-07" db="EMBL/GenBank/DDBJ databases">
        <title>Pervasive Adenine N6-methylation of Active Genes in Fungi.</title>
        <authorList>
            <consortium name="DOE Joint Genome Institute"/>
            <person name="Mondo S.J."/>
            <person name="Dannebaum R.O."/>
            <person name="Kuo R.C."/>
            <person name="Labutti K."/>
            <person name="Haridas S."/>
            <person name="Kuo A."/>
            <person name="Salamov A."/>
            <person name="Ahrendt S.R."/>
            <person name="Lipzen A."/>
            <person name="Sullivan W."/>
            <person name="Andreopoulos W.B."/>
            <person name="Clum A."/>
            <person name="Lindquist E."/>
            <person name="Daum C."/>
            <person name="Ramamoorthy G.K."/>
            <person name="Gryganskyi A."/>
            <person name="Culley D."/>
            <person name="Magnuson J.K."/>
            <person name="James T.Y."/>
            <person name="O'Malley M.A."/>
            <person name="Stajich J.E."/>
            <person name="Spatafora J.W."/>
            <person name="Visel A."/>
            <person name="Grigoriev I.V."/>
        </authorList>
    </citation>
    <scope>NUCLEOTIDE SEQUENCE [LARGE SCALE GENOMIC DNA]</scope>
    <source>
        <strain evidence="12 13">NRRL 1336</strain>
    </source>
</reference>
<evidence type="ECO:0000256" key="10">
    <source>
        <dbReference type="SAM" id="Coils"/>
    </source>
</evidence>
<keyword evidence="4" id="KW-0813">Transport</keyword>
<evidence type="ECO:0000256" key="6">
    <source>
        <dbReference type="ARBA" id="ARBA00023121"/>
    </source>
</evidence>
<sequence length="538" mass="62257">MNTEDYADVRWDDYSTNAFIPHTASNNPVLTYSSSSNNSFDELDYNGMNQDLYSTADPSTSTSTKYGKTAMLSHNSTNDDNDNDVVENWNYQDHTSYSNNGNTGDHLTPFISPDPTSDYTNNTTTITNTPDASKPMTVLVEDPQKYDANFITYLITTTTTVETFASSNPKPVRRRFQDFVWLYNSLCLEFPACIIPYPPEKHRMRYIKGDRFDKDFIEKRRLGLQWFLNRIARHPLLQASQCTRVFLESGDFKNDKQMQSKRIPSHASVFSVFGDTFSKPFSKVKKPDDRFVMMKEAVGKFEDNLDIVERIYSRIGRRQQDLEQDYREFSNSIRGLSVLEPKVERKLRQFAETMESYAGCISDLTKNEDTTYLNNIHELLTYCRATKDQLQERDQKQVNFEDLSTYLQRLAQDRERLLHPGQHFGGSASLNISDFMADKMGEMKGNNLTQTRRERLTRLQFKLEELEQEVSLANDANNTFSSQMIKEYDVFKKTRTVELKQGLAAYADCHVDFYQKGVDLWTNVLPILESMYVEDDDG</sequence>
<dbReference type="InterPro" id="IPR015404">
    <property type="entry name" value="Vps5_C"/>
</dbReference>
<evidence type="ECO:0000259" key="11">
    <source>
        <dbReference type="PROSITE" id="PS50195"/>
    </source>
</evidence>
<evidence type="ECO:0000313" key="12">
    <source>
        <dbReference type="EMBL" id="ORZ10821.1"/>
    </source>
</evidence>
<dbReference type="GO" id="GO:0015031">
    <property type="term" value="P:protein transport"/>
    <property type="evidence" value="ECO:0007669"/>
    <property type="project" value="TreeGrafter"/>
</dbReference>
<dbReference type="OrthoDB" id="205639at2759"/>
<feature type="domain" description="PX" evidence="11">
    <location>
        <begin position="131"/>
        <end position="253"/>
    </location>
</feature>
<dbReference type="PROSITE" id="PS50195">
    <property type="entry name" value="PX"/>
    <property type="match status" value="1"/>
</dbReference>
<evidence type="ECO:0000256" key="9">
    <source>
        <dbReference type="ARBA" id="ARBA00041273"/>
    </source>
</evidence>